<dbReference type="Proteomes" id="UP000823912">
    <property type="component" value="Unassembled WGS sequence"/>
</dbReference>
<evidence type="ECO:0000256" key="1">
    <source>
        <dbReference type="SAM" id="Coils"/>
    </source>
</evidence>
<keyword evidence="2" id="KW-0812">Transmembrane</keyword>
<evidence type="ECO:0000256" key="2">
    <source>
        <dbReference type="SAM" id="Phobius"/>
    </source>
</evidence>
<organism evidence="3 4">
    <name type="scientific">Candidatus Pullilachnospira gallistercoris</name>
    <dbReference type="NCBI Taxonomy" id="2840911"/>
    <lineage>
        <taxon>Bacteria</taxon>
        <taxon>Bacillati</taxon>
        <taxon>Bacillota</taxon>
        <taxon>Clostridia</taxon>
        <taxon>Lachnospirales</taxon>
        <taxon>Lachnospiraceae</taxon>
        <taxon>Lachnospiraceae incertae sedis</taxon>
        <taxon>Candidatus Pullilachnospira</taxon>
    </lineage>
</organism>
<reference evidence="3" key="1">
    <citation type="submission" date="2020-10" db="EMBL/GenBank/DDBJ databases">
        <authorList>
            <person name="Gilroy R."/>
        </authorList>
    </citation>
    <scope>NUCLEOTIDE SEQUENCE</scope>
    <source>
        <strain evidence="3">ChiSjej5B23-6657</strain>
    </source>
</reference>
<comment type="caution">
    <text evidence="3">The sequence shown here is derived from an EMBL/GenBank/DDBJ whole genome shotgun (WGS) entry which is preliminary data.</text>
</comment>
<feature type="coiled-coil region" evidence="1">
    <location>
        <begin position="39"/>
        <end position="66"/>
    </location>
</feature>
<evidence type="ECO:0000313" key="4">
    <source>
        <dbReference type="Proteomes" id="UP000823912"/>
    </source>
</evidence>
<keyword evidence="2" id="KW-1133">Transmembrane helix</keyword>
<keyword evidence="1" id="KW-0175">Coiled coil</keyword>
<dbReference type="Pfam" id="PF04977">
    <property type="entry name" value="DivIC"/>
    <property type="match status" value="1"/>
</dbReference>
<proteinExistence type="predicted"/>
<evidence type="ECO:0000313" key="3">
    <source>
        <dbReference type="EMBL" id="HIR71156.1"/>
    </source>
</evidence>
<dbReference type="EMBL" id="DVHM01000123">
    <property type="protein sequence ID" value="HIR71156.1"/>
    <property type="molecule type" value="Genomic_DNA"/>
</dbReference>
<sequence length="105" mass="12494">MEKKTRVIENKRRKKKKSTGRIAVVSIILFLGLVLSVQMVRLYQKNRQYKAQEETLQEELEAQQSRQEDLIEYEVYTQSQQYVEDTAKSKLGMAYSDEIIFREKD</sequence>
<dbReference type="InterPro" id="IPR007060">
    <property type="entry name" value="FtsL/DivIC"/>
</dbReference>
<keyword evidence="2" id="KW-0472">Membrane</keyword>
<protein>
    <submittedName>
        <fullName evidence="3">Septum formation initiator family protein</fullName>
    </submittedName>
</protein>
<feature type="transmembrane region" description="Helical" evidence="2">
    <location>
        <begin position="21"/>
        <end position="40"/>
    </location>
</feature>
<reference evidence="3" key="2">
    <citation type="journal article" date="2021" name="PeerJ">
        <title>Extensive microbial diversity within the chicken gut microbiome revealed by metagenomics and culture.</title>
        <authorList>
            <person name="Gilroy R."/>
            <person name="Ravi A."/>
            <person name="Getino M."/>
            <person name="Pursley I."/>
            <person name="Horton D.L."/>
            <person name="Alikhan N.F."/>
            <person name="Baker D."/>
            <person name="Gharbi K."/>
            <person name="Hall N."/>
            <person name="Watson M."/>
            <person name="Adriaenssens E.M."/>
            <person name="Foster-Nyarko E."/>
            <person name="Jarju S."/>
            <person name="Secka A."/>
            <person name="Antonio M."/>
            <person name="Oren A."/>
            <person name="Chaudhuri R.R."/>
            <person name="La Ragione R."/>
            <person name="Hildebrand F."/>
            <person name="Pallen M.J."/>
        </authorList>
    </citation>
    <scope>NUCLEOTIDE SEQUENCE</scope>
    <source>
        <strain evidence="3">ChiSjej5B23-6657</strain>
    </source>
</reference>
<name>A0A9D1EAR2_9FIRM</name>
<gene>
    <name evidence="3" type="ORF">IAA55_07730</name>
</gene>
<dbReference type="AlphaFoldDB" id="A0A9D1EAR2"/>
<accession>A0A9D1EAR2</accession>